<evidence type="ECO:0000256" key="3">
    <source>
        <dbReference type="SAM" id="SignalP"/>
    </source>
</evidence>
<dbReference type="STRING" id="157652.A0A371EP29"/>
<evidence type="ECO:0000313" key="6">
    <source>
        <dbReference type="Proteomes" id="UP000257109"/>
    </source>
</evidence>
<keyword evidence="6" id="KW-1185">Reference proteome</keyword>
<evidence type="ECO:0000259" key="4">
    <source>
        <dbReference type="SMART" id="SM00043"/>
    </source>
</evidence>
<dbReference type="CDD" id="cd00042">
    <property type="entry name" value="CY"/>
    <property type="match status" value="1"/>
</dbReference>
<dbReference type="PANTHER" id="PTHR47373:SF1">
    <property type="entry name" value="CYSTEINE PROTEINASE INHIBITOR 2"/>
    <property type="match status" value="1"/>
</dbReference>
<evidence type="ECO:0000256" key="1">
    <source>
        <dbReference type="ARBA" id="ARBA00022690"/>
    </source>
</evidence>
<feature type="domain" description="Cystatin" evidence="4">
    <location>
        <begin position="26"/>
        <end position="122"/>
    </location>
</feature>
<comment type="caution">
    <text evidence="5">The sequence shown here is derived from an EMBL/GenBank/DDBJ whole genome shotgun (WGS) entry which is preliminary data.</text>
</comment>
<evidence type="ECO:0000256" key="2">
    <source>
        <dbReference type="ARBA" id="ARBA00022704"/>
    </source>
</evidence>
<dbReference type="GO" id="GO:0004869">
    <property type="term" value="F:cysteine-type endopeptidase inhibitor activity"/>
    <property type="evidence" value="ECO:0007669"/>
    <property type="project" value="UniProtKB-KW"/>
</dbReference>
<evidence type="ECO:0000313" key="5">
    <source>
        <dbReference type="EMBL" id="RDX67813.1"/>
    </source>
</evidence>
<accession>A0A371EP29</accession>
<dbReference type="Proteomes" id="UP000257109">
    <property type="component" value="Unassembled WGS sequence"/>
</dbReference>
<keyword evidence="3" id="KW-0732">Signal</keyword>
<organism evidence="5 6">
    <name type="scientific">Mucuna pruriens</name>
    <name type="common">Velvet bean</name>
    <name type="synonym">Dolichos pruriens</name>
    <dbReference type="NCBI Taxonomy" id="157652"/>
    <lineage>
        <taxon>Eukaryota</taxon>
        <taxon>Viridiplantae</taxon>
        <taxon>Streptophyta</taxon>
        <taxon>Embryophyta</taxon>
        <taxon>Tracheophyta</taxon>
        <taxon>Spermatophyta</taxon>
        <taxon>Magnoliopsida</taxon>
        <taxon>eudicotyledons</taxon>
        <taxon>Gunneridae</taxon>
        <taxon>Pentapetalae</taxon>
        <taxon>rosids</taxon>
        <taxon>fabids</taxon>
        <taxon>Fabales</taxon>
        <taxon>Fabaceae</taxon>
        <taxon>Papilionoideae</taxon>
        <taxon>50 kb inversion clade</taxon>
        <taxon>NPAAA clade</taxon>
        <taxon>indigoferoid/millettioid clade</taxon>
        <taxon>Phaseoleae</taxon>
        <taxon>Mucuna</taxon>
    </lineage>
</organism>
<dbReference type="SMART" id="SM00043">
    <property type="entry name" value="CY"/>
    <property type="match status" value="1"/>
</dbReference>
<dbReference type="PROSITE" id="PS51257">
    <property type="entry name" value="PROKAR_LIPOPROTEIN"/>
    <property type="match status" value="1"/>
</dbReference>
<dbReference type="Pfam" id="PF16845">
    <property type="entry name" value="SQAPI"/>
    <property type="match status" value="1"/>
</dbReference>
<dbReference type="InterPro" id="IPR046350">
    <property type="entry name" value="Cystatin_sf"/>
</dbReference>
<keyword evidence="1" id="KW-0646">Protease inhibitor</keyword>
<name>A0A371EP29_MUCPR</name>
<dbReference type="EMBL" id="QJKJ01012822">
    <property type="protein sequence ID" value="RDX67813.1"/>
    <property type="molecule type" value="Genomic_DNA"/>
</dbReference>
<feature type="signal peptide" evidence="3">
    <location>
        <begin position="1"/>
        <end position="23"/>
    </location>
</feature>
<dbReference type="Gene3D" id="3.10.450.10">
    <property type="match status" value="1"/>
</dbReference>
<dbReference type="InterPro" id="IPR000010">
    <property type="entry name" value="Cystatin_dom"/>
</dbReference>
<proteinExistence type="predicted"/>
<dbReference type="AlphaFoldDB" id="A0A371EP29"/>
<gene>
    <name evidence="5" type="primary">CYS2</name>
    <name evidence="5" type="ORF">CR513_53259</name>
</gene>
<dbReference type="SUPFAM" id="SSF54403">
    <property type="entry name" value="Cystatin/monellin"/>
    <property type="match status" value="1"/>
</dbReference>
<sequence>MAALIRSSAVTLAVVTIFACVAAYEGSVGGRKEIGDVKTNKEVQELGRFAVEEYNIRLMQRRKEEGLTFVEVMEAQKQVVSGIKYYMKIAVTQSGGDSRMFDSVVVVKPWLRSKELLNFAPSTQ</sequence>
<feature type="non-terminal residue" evidence="5">
    <location>
        <position position="1"/>
    </location>
</feature>
<protein>
    <submittedName>
        <fullName evidence="5">Cysteine proteinase inhibitor 2</fullName>
    </submittedName>
</protein>
<dbReference type="PANTHER" id="PTHR47373">
    <property type="entry name" value="CYSTEINE PROTEINASE INHIBITOR 2"/>
    <property type="match status" value="1"/>
</dbReference>
<feature type="chain" id="PRO_5018793472" evidence="3">
    <location>
        <begin position="24"/>
        <end position="124"/>
    </location>
</feature>
<reference evidence="5" key="1">
    <citation type="submission" date="2018-05" db="EMBL/GenBank/DDBJ databases">
        <title>Draft genome of Mucuna pruriens seed.</title>
        <authorList>
            <person name="Nnadi N.E."/>
            <person name="Vos R."/>
            <person name="Hasami M.H."/>
            <person name="Devisetty U.K."/>
            <person name="Aguiy J.C."/>
        </authorList>
    </citation>
    <scope>NUCLEOTIDE SEQUENCE [LARGE SCALE GENOMIC DNA]</scope>
    <source>
        <strain evidence="5">JCA_2017</strain>
    </source>
</reference>
<dbReference type="OrthoDB" id="1908104at2759"/>
<keyword evidence="2" id="KW-0789">Thiol protease inhibitor</keyword>